<evidence type="ECO:0000256" key="1">
    <source>
        <dbReference type="SAM" id="MobiDB-lite"/>
    </source>
</evidence>
<accession>M7BS97</accession>
<protein>
    <submittedName>
        <fullName evidence="2">Uncharacterized protein</fullName>
    </submittedName>
</protein>
<evidence type="ECO:0000313" key="3">
    <source>
        <dbReference type="Proteomes" id="UP000031443"/>
    </source>
</evidence>
<dbReference type="EMBL" id="KB530577">
    <property type="protein sequence ID" value="EMP34968.1"/>
    <property type="molecule type" value="Genomic_DNA"/>
</dbReference>
<name>M7BS97_CHEMY</name>
<sequence>MTSHYCGSLRRHTTASMEPAQLTLAIRSTLNTTRIIQRYMQHQNLAERYRASRRHQRGDVSDEDMDTDFSQSMGPANVGIMVLMGQVHVVERRFWARKTNTDCDELPDAQEPVPSLALGLRQHVVQSLRVFSGTEEPAAEMPPKTRSERKARHRSLGVSLGQ</sequence>
<keyword evidence="3" id="KW-1185">Reference proteome</keyword>
<gene>
    <name evidence="2" type="ORF">UY3_07860</name>
</gene>
<proteinExistence type="predicted"/>
<dbReference type="Proteomes" id="UP000031443">
    <property type="component" value="Unassembled WGS sequence"/>
</dbReference>
<feature type="region of interest" description="Disordered" evidence="1">
    <location>
        <begin position="49"/>
        <end position="68"/>
    </location>
</feature>
<reference evidence="3" key="1">
    <citation type="journal article" date="2013" name="Nat. Genet.">
        <title>The draft genomes of soft-shell turtle and green sea turtle yield insights into the development and evolution of the turtle-specific body plan.</title>
        <authorList>
            <person name="Wang Z."/>
            <person name="Pascual-Anaya J."/>
            <person name="Zadissa A."/>
            <person name="Li W."/>
            <person name="Niimura Y."/>
            <person name="Huang Z."/>
            <person name="Li C."/>
            <person name="White S."/>
            <person name="Xiong Z."/>
            <person name="Fang D."/>
            <person name="Wang B."/>
            <person name="Ming Y."/>
            <person name="Chen Y."/>
            <person name="Zheng Y."/>
            <person name="Kuraku S."/>
            <person name="Pignatelli M."/>
            <person name="Herrero J."/>
            <person name="Beal K."/>
            <person name="Nozawa M."/>
            <person name="Li Q."/>
            <person name="Wang J."/>
            <person name="Zhang H."/>
            <person name="Yu L."/>
            <person name="Shigenobu S."/>
            <person name="Wang J."/>
            <person name="Liu J."/>
            <person name="Flicek P."/>
            <person name="Searle S."/>
            <person name="Wang J."/>
            <person name="Kuratani S."/>
            <person name="Yin Y."/>
            <person name="Aken B."/>
            <person name="Zhang G."/>
            <person name="Irie N."/>
        </authorList>
    </citation>
    <scope>NUCLEOTIDE SEQUENCE [LARGE SCALE GENOMIC DNA]</scope>
</reference>
<dbReference type="AlphaFoldDB" id="M7BS97"/>
<evidence type="ECO:0000313" key="2">
    <source>
        <dbReference type="EMBL" id="EMP34968.1"/>
    </source>
</evidence>
<feature type="region of interest" description="Disordered" evidence="1">
    <location>
        <begin position="134"/>
        <end position="162"/>
    </location>
</feature>
<organism evidence="2 3">
    <name type="scientific">Chelonia mydas</name>
    <name type="common">Green sea-turtle</name>
    <name type="synonym">Chelonia agassizi</name>
    <dbReference type="NCBI Taxonomy" id="8469"/>
    <lineage>
        <taxon>Eukaryota</taxon>
        <taxon>Metazoa</taxon>
        <taxon>Chordata</taxon>
        <taxon>Craniata</taxon>
        <taxon>Vertebrata</taxon>
        <taxon>Euteleostomi</taxon>
        <taxon>Archelosauria</taxon>
        <taxon>Testudinata</taxon>
        <taxon>Testudines</taxon>
        <taxon>Cryptodira</taxon>
        <taxon>Durocryptodira</taxon>
        <taxon>Americhelydia</taxon>
        <taxon>Chelonioidea</taxon>
        <taxon>Cheloniidae</taxon>
        <taxon>Chelonia</taxon>
    </lineage>
</organism>